<dbReference type="RefSeq" id="WP_009725763.1">
    <property type="nucleotide sequence ID" value="NZ_APHR01000015.1"/>
</dbReference>
<keyword evidence="1" id="KW-0677">Repeat</keyword>
<dbReference type="OrthoDB" id="5829198at2"/>
<dbReference type="InterPro" id="IPR019734">
    <property type="entry name" value="TPR_rpt"/>
</dbReference>
<dbReference type="PROSITE" id="PS50005">
    <property type="entry name" value="TPR"/>
    <property type="match status" value="2"/>
</dbReference>
<dbReference type="PATRIC" id="fig|1286106.3.peg.736"/>
<sequence>MMRRILLIVFLGLHTIAAAEQYLLTESTYRVLSAAQEKMEAQQYTQAERDLQALLRDISSGSYDAAVVRQTLGYLYSETGDYARAASTFREALASEALPPDVNHNLRFNLAQLLIAADNYREGIAELERWMQNEASPSDNAYLLLATAYYRLPDYQKSIDTIRILINRTSQPKEEWYRLQLASHMELNQYRAATSLLETMVSRYPYQKNYWDQLAALYMQQEQQFRSLAVHSLTMRMDLGDANTLQRIIDMYRYLGIPYKAARMLEQAMADGVIARNFEQQKRLADSWLAARELGRAIEVLSSIATQDQTGETGFQLARLQINEERWTDALATLQQVEPMLESERLRGELLLLKGMAYFNLGDYLQARTQFSQAVAFERQRNQAGQWLRHVDGLLSEQQSAS</sequence>
<protein>
    <submittedName>
        <fullName evidence="4">TPR domain-containing protein</fullName>
    </submittedName>
</protein>
<dbReference type="AlphaFoldDB" id="M7P2S9"/>
<evidence type="ECO:0000256" key="2">
    <source>
        <dbReference type="ARBA" id="ARBA00022803"/>
    </source>
</evidence>
<proteinExistence type="predicted"/>
<keyword evidence="5" id="KW-1185">Reference proteome</keyword>
<evidence type="ECO:0000313" key="5">
    <source>
        <dbReference type="Proteomes" id="UP000012019"/>
    </source>
</evidence>
<dbReference type="InterPro" id="IPR039226">
    <property type="entry name" value="Ski3/TTC37"/>
</dbReference>
<dbReference type="GO" id="GO:0006401">
    <property type="term" value="P:RNA catabolic process"/>
    <property type="evidence" value="ECO:0007669"/>
    <property type="project" value="InterPro"/>
</dbReference>
<dbReference type="Gene3D" id="1.25.40.10">
    <property type="entry name" value="Tetratricopeptide repeat domain"/>
    <property type="match status" value="4"/>
</dbReference>
<accession>M7P2S9</accession>
<dbReference type="InterPro" id="IPR011990">
    <property type="entry name" value="TPR-like_helical_dom_sf"/>
</dbReference>
<keyword evidence="2 3" id="KW-0802">TPR repeat</keyword>
<dbReference type="EMBL" id="APHR01000015">
    <property type="protein sequence ID" value="EMR13782.1"/>
    <property type="molecule type" value="Genomic_DNA"/>
</dbReference>
<dbReference type="PANTHER" id="PTHR15704">
    <property type="entry name" value="SUPERKILLER 3 PROTEIN-RELATED"/>
    <property type="match status" value="1"/>
</dbReference>
<feature type="repeat" description="TPR" evidence="3">
    <location>
        <begin position="348"/>
        <end position="381"/>
    </location>
</feature>
<dbReference type="eggNOG" id="COG0457">
    <property type="taxonomic scope" value="Bacteria"/>
</dbReference>
<comment type="caution">
    <text evidence="4">The sequence shown here is derived from an EMBL/GenBank/DDBJ whole genome shotgun (WGS) entry which is preliminary data.</text>
</comment>
<dbReference type="SUPFAM" id="SSF48452">
    <property type="entry name" value="TPR-like"/>
    <property type="match status" value="3"/>
</dbReference>
<feature type="repeat" description="TPR" evidence="3">
    <location>
        <begin position="66"/>
        <end position="99"/>
    </location>
</feature>
<dbReference type="SMART" id="SM00028">
    <property type="entry name" value="TPR"/>
    <property type="match status" value="3"/>
</dbReference>
<reference evidence="4 5" key="1">
    <citation type="journal article" date="2013" name="Genome Announc.">
        <title>Draft Genome Sequence of Methylophaga lonarensis MPLT, a Haloalkaliphilic (Non-Methane-Utilizing) Methylotroph.</title>
        <authorList>
            <person name="Shetty S.A."/>
            <person name="Marathe N.P."/>
            <person name="Munot H."/>
            <person name="Antony C.P."/>
            <person name="Dhotre D.P."/>
            <person name="Murrell J.C."/>
            <person name="Shouche Y.S."/>
        </authorList>
    </citation>
    <scope>NUCLEOTIDE SEQUENCE [LARGE SCALE GENOMIC DNA]</scope>
    <source>
        <strain evidence="4 5">MPL</strain>
    </source>
</reference>
<evidence type="ECO:0000256" key="1">
    <source>
        <dbReference type="ARBA" id="ARBA00022737"/>
    </source>
</evidence>
<organism evidence="4 5">
    <name type="scientific">Methylophaga lonarensis MPL</name>
    <dbReference type="NCBI Taxonomy" id="1286106"/>
    <lineage>
        <taxon>Bacteria</taxon>
        <taxon>Pseudomonadati</taxon>
        <taxon>Pseudomonadota</taxon>
        <taxon>Gammaproteobacteria</taxon>
        <taxon>Thiotrichales</taxon>
        <taxon>Piscirickettsiaceae</taxon>
        <taxon>Methylophaga</taxon>
    </lineage>
</organism>
<gene>
    <name evidence="4" type="ORF">MPL1_03673</name>
</gene>
<dbReference type="Pfam" id="PF13432">
    <property type="entry name" value="TPR_16"/>
    <property type="match status" value="1"/>
</dbReference>
<dbReference type="GO" id="GO:0055087">
    <property type="term" value="C:Ski complex"/>
    <property type="evidence" value="ECO:0007669"/>
    <property type="project" value="InterPro"/>
</dbReference>
<evidence type="ECO:0000313" key="4">
    <source>
        <dbReference type="EMBL" id="EMR13782.1"/>
    </source>
</evidence>
<name>M7P2S9_9GAMM</name>
<dbReference type="Pfam" id="PF13181">
    <property type="entry name" value="TPR_8"/>
    <property type="match status" value="1"/>
</dbReference>
<dbReference type="STRING" id="1286106.MPL1_03673"/>
<dbReference type="PANTHER" id="PTHR15704:SF7">
    <property type="entry name" value="SUPERKILLER COMPLEX PROTEIN 3"/>
    <property type="match status" value="1"/>
</dbReference>
<evidence type="ECO:0000256" key="3">
    <source>
        <dbReference type="PROSITE-ProRule" id="PRU00339"/>
    </source>
</evidence>
<dbReference type="Proteomes" id="UP000012019">
    <property type="component" value="Unassembled WGS sequence"/>
</dbReference>